<organism evidence="1 2">
    <name type="scientific">Streblomastix strix</name>
    <dbReference type="NCBI Taxonomy" id="222440"/>
    <lineage>
        <taxon>Eukaryota</taxon>
        <taxon>Metamonada</taxon>
        <taxon>Preaxostyla</taxon>
        <taxon>Oxymonadida</taxon>
        <taxon>Streblomastigidae</taxon>
        <taxon>Streblomastix</taxon>
    </lineage>
</organism>
<gene>
    <name evidence="1" type="ORF">EZS28_025837</name>
</gene>
<accession>A0A5J4V7I8</accession>
<sequence>MDIPALELRFSRIFSALAKIEMRISDTESLARESSALSKLTITTNDIDNILDRTISKSDVYIIMKDYVTQNQFDKLKEKVNINTFDPNLIKKQLQEVNDVIHSLGDVVALKRIKDLALKLDIFVLEINYRKNYGI</sequence>
<dbReference type="EMBL" id="SNRW01009016">
    <property type="protein sequence ID" value="KAA6378637.1"/>
    <property type="molecule type" value="Genomic_DNA"/>
</dbReference>
<evidence type="ECO:0000313" key="1">
    <source>
        <dbReference type="EMBL" id="KAA6378637.1"/>
    </source>
</evidence>
<comment type="caution">
    <text evidence="1">The sequence shown here is derived from an EMBL/GenBank/DDBJ whole genome shotgun (WGS) entry which is preliminary data.</text>
</comment>
<protein>
    <submittedName>
        <fullName evidence="1">Uncharacterized protein</fullName>
    </submittedName>
</protein>
<dbReference type="AlphaFoldDB" id="A0A5J4V7I8"/>
<name>A0A5J4V7I8_9EUKA</name>
<proteinExistence type="predicted"/>
<evidence type="ECO:0000313" key="2">
    <source>
        <dbReference type="Proteomes" id="UP000324800"/>
    </source>
</evidence>
<reference evidence="1 2" key="1">
    <citation type="submission" date="2019-03" db="EMBL/GenBank/DDBJ databases">
        <title>Single cell metagenomics reveals metabolic interactions within the superorganism composed of flagellate Streblomastix strix and complex community of Bacteroidetes bacteria on its surface.</title>
        <authorList>
            <person name="Treitli S.C."/>
            <person name="Kolisko M."/>
            <person name="Husnik F."/>
            <person name="Keeling P."/>
            <person name="Hampl V."/>
        </authorList>
    </citation>
    <scope>NUCLEOTIDE SEQUENCE [LARGE SCALE GENOMIC DNA]</scope>
    <source>
        <strain evidence="1">ST1C</strain>
    </source>
</reference>
<dbReference type="Proteomes" id="UP000324800">
    <property type="component" value="Unassembled WGS sequence"/>
</dbReference>